<reference evidence="3" key="1">
    <citation type="journal article" date="2018" name="Nat. Microbiol.">
        <title>Leveraging single-cell genomics to expand the fungal tree of life.</title>
        <authorList>
            <person name="Ahrendt S.R."/>
            <person name="Quandt C.A."/>
            <person name="Ciobanu D."/>
            <person name="Clum A."/>
            <person name="Salamov A."/>
            <person name="Andreopoulos B."/>
            <person name="Cheng J.F."/>
            <person name="Woyke T."/>
            <person name="Pelin A."/>
            <person name="Henrissat B."/>
            <person name="Reynolds N.K."/>
            <person name="Benny G.L."/>
            <person name="Smith M.E."/>
            <person name="James T.Y."/>
            <person name="Grigoriev I.V."/>
        </authorList>
    </citation>
    <scope>NUCLEOTIDE SEQUENCE [LARGE SCALE GENOMIC DNA]</scope>
    <source>
        <strain evidence="3">RSA 468</strain>
    </source>
</reference>
<dbReference type="FunFam" id="3.30.1330.40:FF:000001">
    <property type="entry name" value="L-PSP family endoribonuclease"/>
    <property type="match status" value="1"/>
</dbReference>
<dbReference type="OrthoDB" id="309640at2759"/>
<dbReference type="NCBIfam" id="TIGR00004">
    <property type="entry name" value="Rid family detoxifying hydrolase"/>
    <property type="match status" value="1"/>
</dbReference>
<dbReference type="GO" id="GO:0005829">
    <property type="term" value="C:cytosol"/>
    <property type="evidence" value="ECO:0007669"/>
    <property type="project" value="TreeGrafter"/>
</dbReference>
<dbReference type="InterPro" id="IPR035959">
    <property type="entry name" value="RutC-like_sf"/>
</dbReference>
<evidence type="ECO:0000313" key="3">
    <source>
        <dbReference type="Proteomes" id="UP000268162"/>
    </source>
</evidence>
<sequence>MSPKIQSVISRDVARPLGPYCHAVIANGQVYTSGQLGFTAASQFAGSDIRSQTRQAFTNIQAVLQTAGSDLDYVLKTSVFLQDMDDFDGMNEVYAEIFGDHRPARSAFQVSRLPKDGLVEIETIALLK</sequence>
<protein>
    <submittedName>
        <fullName evidence="2">Endoribonuclease L-PSP</fullName>
    </submittedName>
</protein>
<dbReference type="InterPro" id="IPR006175">
    <property type="entry name" value="YjgF/YER057c/UK114"/>
</dbReference>
<dbReference type="AlphaFoldDB" id="A0A4Q0A291"/>
<gene>
    <name evidence="2" type="ORF">BJ085DRAFT_35279</name>
</gene>
<dbReference type="SUPFAM" id="SSF55298">
    <property type="entry name" value="YjgF-like"/>
    <property type="match status" value="1"/>
</dbReference>
<keyword evidence="3" id="KW-1185">Reference proteome</keyword>
<proteinExistence type="inferred from homology"/>
<dbReference type="InterPro" id="IPR019897">
    <property type="entry name" value="RidA_CS"/>
</dbReference>
<dbReference type="Pfam" id="PF01042">
    <property type="entry name" value="Ribonuc_L-PSP"/>
    <property type="match status" value="1"/>
</dbReference>
<dbReference type="GO" id="GO:0019239">
    <property type="term" value="F:deaminase activity"/>
    <property type="evidence" value="ECO:0007669"/>
    <property type="project" value="TreeGrafter"/>
</dbReference>
<name>A0A4Q0A291_9FUNG</name>
<dbReference type="Proteomes" id="UP000268162">
    <property type="component" value="Unassembled WGS sequence"/>
</dbReference>
<organism evidence="2 3">
    <name type="scientific">Dimargaris cristalligena</name>
    <dbReference type="NCBI Taxonomy" id="215637"/>
    <lineage>
        <taxon>Eukaryota</taxon>
        <taxon>Fungi</taxon>
        <taxon>Fungi incertae sedis</taxon>
        <taxon>Zoopagomycota</taxon>
        <taxon>Kickxellomycotina</taxon>
        <taxon>Dimargaritomycetes</taxon>
        <taxon>Dimargaritales</taxon>
        <taxon>Dimargaritaceae</taxon>
        <taxon>Dimargaris</taxon>
    </lineage>
</organism>
<dbReference type="PANTHER" id="PTHR11803">
    <property type="entry name" value="2-IMINOBUTANOATE/2-IMINOPROPANOATE DEAMINASE RIDA"/>
    <property type="match status" value="1"/>
</dbReference>
<dbReference type="InterPro" id="IPR006056">
    <property type="entry name" value="RidA"/>
</dbReference>
<dbReference type="Gene3D" id="3.30.1330.40">
    <property type="entry name" value="RutC-like"/>
    <property type="match status" value="1"/>
</dbReference>
<comment type="similarity">
    <text evidence="1">Belongs to the RutC family.</text>
</comment>
<accession>A0A4Q0A291</accession>
<evidence type="ECO:0000313" key="2">
    <source>
        <dbReference type="EMBL" id="RKP40184.1"/>
    </source>
</evidence>
<dbReference type="PROSITE" id="PS01094">
    <property type="entry name" value="UPF0076"/>
    <property type="match status" value="1"/>
</dbReference>
<dbReference type="EMBL" id="ML002221">
    <property type="protein sequence ID" value="RKP40184.1"/>
    <property type="molecule type" value="Genomic_DNA"/>
</dbReference>
<dbReference type="STRING" id="215637.A0A4Q0A291"/>
<dbReference type="CDD" id="cd00448">
    <property type="entry name" value="YjgF_YER057c_UK114_family"/>
    <property type="match status" value="1"/>
</dbReference>
<evidence type="ECO:0000256" key="1">
    <source>
        <dbReference type="ARBA" id="ARBA00010552"/>
    </source>
</evidence>
<dbReference type="PANTHER" id="PTHR11803:SF58">
    <property type="entry name" value="PROTEIN HMF1-RELATED"/>
    <property type="match status" value="1"/>
</dbReference>